<sequence>MTMVAYDSILDTIGKTPIVKLNKMAPEGSHVYVKIESFNPAGSIKDRAVLRMIDDAEEKGLLKKGGIIVEPTSGNTGIAIALVAAARGYRAIITIPDTMSKERTAFMKAYGAEIVYTPGKDGMAGAVEKAEELCRELGAFMPMQFSNSSNIDSHYMTTANEILKDLPDVDYVFAGIGTGGTASGIGRSLRDSGSKGKVIGVEPAESPLITEGRSGPHKIQGIGSNFIPDNYDPNAIHQVVTVKGDDAIATAVRLAKEEGIFAGISSGAAVFAALQQAEKEKGKIILAILPDGGERYVSLGIYD</sequence>
<dbReference type="CDD" id="cd01561">
    <property type="entry name" value="CBS_like"/>
    <property type="match status" value="1"/>
</dbReference>
<protein>
    <submittedName>
        <fullName evidence="8">Cysteine synthase</fullName>
    </submittedName>
</protein>
<organism evidence="8 9">
    <name type="scientific">Methanomassiliicoccus intestinalis (strain Issoire-Mx1)</name>
    <dbReference type="NCBI Taxonomy" id="1295009"/>
    <lineage>
        <taxon>Archaea</taxon>
        <taxon>Methanobacteriati</taxon>
        <taxon>Thermoplasmatota</taxon>
        <taxon>Thermoplasmata</taxon>
        <taxon>Methanomassiliicoccales</taxon>
        <taxon>Methanomassiliicoccaceae</taxon>
        <taxon>Methanomassiliicoccus</taxon>
    </lineage>
</organism>
<dbReference type="KEGG" id="mer:MMINT_11280"/>
<accession>R9TAM4</accession>
<dbReference type="InterPro" id="IPR001926">
    <property type="entry name" value="TrpB-like_PALP"/>
</dbReference>
<keyword evidence="6" id="KW-0198">Cysteine biosynthesis</keyword>
<dbReference type="Proteomes" id="UP000014070">
    <property type="component" value="Chromosome"/>
</dbReference>
<dbReference type="SUPFAM" id="SSF53686">
    <property type="entry name" value="Tryptophan synthase beta subunit-like PLP-dependent enzymes"/>
    <property type="match status" value="1"/>
</dbReference>
<evidence type="ECO:0000256" key="2">
    <source>
        <dbReference type="ARBA" id="ARBA00007103"/>
    </source>
</evidence>
<dbReference type="GO" id="GO:0004124">
    <property type="term" value="F:cysteine synthase activity"/>
    <property type="evidence" value="ECO:0007669"/>
    <property type="project" value="InterPro"/>
</dbReference>
<dbReference type="Pfam" id="PF00291">
    <property type="entry name" value="PALP"/>
    <property type="match status" value="1"/>
</dbReference>
<name>R9TAM4_METII</name>
<dbReference type="NCBIfam" id="TIGR01136">
    <property type="entry name" value="cysKM"/>
    <property type="match status" value="1"/>
</dbReference>
<comment type="similarity">
    <text evidence="2">Belongs to the cysteine synthase/cystathionine beta-synthase family.</text>
</comment>
<dbReference type="Gene3D" id="3.40.50.1100">
    <property type="match status" value="2"/>
</dbReference>
<proteinExistence type="inferred from homology"/>
<dbReference type="EMBL" id="CP005934">
    <property type="protein sequence ID" value="AGN26468.1"/>
    <property type="molecule type" value="Genomic_DNA"/>
</dbReference>
<dbReference type="NCBIfam" id="TIGR01139">
    <property type="entry name" value="cysK"/>
    <property type="match status" value="1"/>
</dbReference>
<keyword evidence="9" id="KW-1185">Reference proteome</keyword>
<keyword evidence="3" id="KW-0028">Amino-acid biosynthesis</keyword>
<dbReference type="FunFam" id="3.40.50.1100:FF:000006">
    <property type="entry name" value="Cysteine synthase"/>
    <property type="match status" value="1"/>
</dbReference>
<feature type="domain" description="Tryptophan synthase beta chain-like PALP" evidence="7">
    <location>
        <begin position="10"/>
        <end position="291"/>
    </location>
</feature>
<dbReference type="InterPro" id="IPR005856">
    <property type="entry name" value="Cys_synth"/>
</dbReference>
<evidence type="ECO:0000256" key="1">
    <source>
        <dbReference type="ARBA" id="ARBA00001933"/>
    </source>
</evidence>
<dbReference type="AlphaFoldDB" id="R9TAM4"/>
<dbReference type="InParanoid" id="R9TAM4"/>
<gene>
    <name evidence="8" type="ORF">MMINT_11280</name>
</gene>
<dbReference type="PANTHER" id="PTHR10314">
    <property type="entry name" value="CYSTATHIONINE BETA-SYNTHASE"/>
    <property type="match status" value="1"/>
</dbReference>
<evidence type="ECO:0000259" key="7">
    <source>
        <dbReference type="Pfam" id="PF00291"/>
    </source>
</evidence>
<dbReference type="STRING" id="1295009.MMINT_11280"/>
<dbReference type="InterPro" id="IPR050214">
    <property type="entry name" value="Cys_Synth/Cystath_Beta-Synth"/>
</dbReference>
<keyword evidence="5" id="KW-0663">Pyridoxal phosphate</keyword>
<dbReference type="InterPro" id="IPR036052">
    <property type="entry name" value="TrpB-like_PALP_sf"/>
</dbReference>
<evidence type="ECO:0000256" key="4">
    <source>
        <dbReference type="ARBA" id="ARBA00022679"/>
    </source>
</evidence>
<evidence type="ECO:0000256" key="5">
    <source>
        <dbReference type="ARBA" id="ARBA00022898"/>
    </source>
</evidence>
<evidence type="ECO:0000313" key="8">
    <source>
        <dbReference type="EMBL" id="AGN26468.1"/>
    </source>
</evidence>
<evidence type="ECO:0000313" key="9">
    <source>
        <dbReference type="Proteomes" id="UP000014070"/>
    </source>
</evidence>
<reference evidence="8 9" key="1">
    <citation type="journal article" date="2013" name="Genome Announc.">
        <title>Genome sequence of 'Candidatus Methanomassiliicoccus intestinalis' Issoire-Mx1, a third thermoplasmatales-related methanogenic archaeon from human feces.</title>
        <authorList>
            <person name="Borrel G."/>
            <person name="Harris H.M."/>
            <person name="Parisot N."/>
            <person name="Gaci N."/>
            <person name="Tottey W."/>
            <person name="Mihajlovski A."/>
            <person name="Deane J."/>
            <person name="Gribaldo S."/>
            <person name="Bardot O."/>
            <person name="Peyretaillade E."/>
            <person name="Peyret P."/>
            <person name="O'Toole P.W."/>
            <person name="Brugere J.F."/>
        </authorList>
    </citation>
    <scope>NUCLEOTIDE SEQUENCE [LARGE SCALE GENOMIC DNA]</scope>
    <source>
        <strain evidence="8 9">Issoire-Mx1</strain>
    </source>
</reference>
<dbReference type="InterPro" id="IPR005859">
    <property type="entry name" value="CysK"/>
</dbReference>
<dbReference type="HOGENOM" id="CLU_021018_1_0_2"/>
<evidence type="ECO:0000256" key="6">
    <source>
        <dbReference type="ARBA" id="ARBA00023192"/>
    </source>
</evidence>
<evidence type="ECO:0000256" key="3">
    <source>
        <dbReference type="ARBA" id="ARBA00022605"/>
    </source>
</evidence>
<keyword evidence="4" id="KW-0808">Transferase</keyword>
<dbReference type="GO" id="GO:0006535">
    <property type="term" value="P:cysteine biosynthetic process from serine"/>
    <property type="evidence" value="ECO:0007669"/>
    <property type="project" value="InterPro"/>
</dbReference>
<comment type="cofactor">
    <cofactor evidence="1">
        <name>pyridoxal 5'-phosphate</name>
        <dbReference type="ChEBI" id="CHEBI:597326"/>
    </cofactor>
</comment>